<reference evidence="1 2" key="1">
    <citation type="journal article" date="2020" name="Cell">
        <title>Large-Scale Comparative Analyses of Tick Genomes Elucidate Their Genetic Diversity and Vector Capacities.</title>
        <authorList>
            <consortium name="Tick Genome and Microbiome Consortium (TIGMIC)"/>
            <person name="Jia N."/>
            <person name="Wang J."/>
            <person name="Shi W."/>
            <person name="Du L."/>
            <person name="Sun Y."/>
            <person name="Zhan W."/>
            <person name="Jiang J.F."/>
            <person name="Wang Q."/>
            <person name="Zhang B."/>
            <person name="Ji P."/>
            <person name="Bell-Sakyi L."/>
            <person name="Cui X.M."/>
            <person name="Yuan T.T."/>
            <person name="Jiang B.G."/>
            <person name="Yang W.F."/>
            <person name="Lam T.T."/>
            <person name="Chang Q.C."/>
            <person name="Ding S.J."/>
            <person name="Wang X.J."/>
            <person name="Zhu J.G."/>
            <person name="Ruan X.D."/>
            <person name="Zhao L."/>
            <person name="Wei J.T."/>
            <person name="Ye R.Z."/>
            <person name="Que T.C."/>
            <person name="Du C.H."/>
            <person name="Zhou Y.H."/>
            <person name="Cheng J.X."/>
            <person name="Dai P.F."/>
            <person name="Guo W.B."/>
            <person name="Han X.H."/>
            <person name="Huang E.J."/>
            <person name="Li L.F."/>
            <person name="Wei W."/>
            <person name="Gao Y.C."/>
            <person name="Liu J.Z."/>
            <person name="Shao H.Z."/>
            <person name="Wang X."/>
            <person name="Wang C.C."/>
            <person name="Yang T.C."/>
            <person name="Huo Q.B."/>
            <person name="Li W."/>
            <person name="Chen H.Y."/>
            <person name="Chen S.E."/>
            <person name="Zhou L.G."/>
            <person name="Ni X.B."/>
            <person name="Tian J.H."/>
            <person name="Sheng Y."/>
            <person name="Liu T."/>
            <person name="Pan Y.S."/>
            <person name="Xia L.Y."/>
            <person name="Li J."/>
            <person name="Zhao F."/>
            <person name="Cao W.C."/>
        </authorList>
    </citation>
    <scope>NUCLEOTIDE SEQUENCE [LARGE SCALE GENOMIC DNA]</scope>
    <source>
        <strain evidence="1">Iper-2018</strain>
    </source>
</reference>
<accession>A0AC60P3G3</accession>
<dbReference type="EMBL" id="JABSTQ010011218">
    <property type="protein sequence ID" value="KAG0413951.1"/>
    <property type="molecule type" value="Genomic_DNA"/>
</dbReference>
<evidence type="ECO:0000313" key="2">
    <source>
        <dbReference type="Proteomes" id="UP000805193"/>
    </source>
</evidence>
<proteinExistence type="predicted"/>
<dbReference type="Proteomes" id="UP000805193">
    <property type="component" value="Unassembled WGS sequence"/>
</dbReference>
<protein>
    <submittedName>
        <fullName evidence="1">Uncharacterized protein</fullName>
    </submittedName>
</protein>
<name>A0AC60P3G3_IXOPE</name>
<comment type="caution">
    <text evidence="1">The sequence shown here is derived from an EMBL/GenBank/DDBJ whole genome shotgun (WGS) entry which is preliminary data.</text>
</comment>
<evidence type="ECO:0000313" key="1">
    <source>
        <dbReference type="EMBL" id="KAG0413951.1"/>
    </source>
</evidence>
<sequence>MDADLELADYWTSPKVVVKCVGPKLVPFFKTVALYFAVAVGRPPSWLPCLLKCLPVAFLGVFVVLHGISLGQERHSYSRRVLLGLCLSCVGDALLVWPWGFLPGMAAFALAHACYTAAFGLQPLRPWAGAACATLAAAAAALLLPGLWGVLVWAVPCYSLVLMVMVWRGVSRVRLFGDLWTWTRLCSCIGAVLFAVSDAMLALDAFYLSASPAYARHAVMFTYYAAQLGIALSVVDSRTMAALSVASEAPCRPAACCPGAADPAATARTVGALSPLTKRLAGMLVFLSDGKPRASANVREWEHLQQRRRDQMSSQRRPSTSTARIEATPISIWFGDTLLLQKHLGSDMCPCTAM</sequence>
<gene>
    <name evidence="1" type="ORF">HPB47_008904</name>
</gene>
<keyword evidence="2" id="KW-1185">Reference proteome</keyword>
<organism evidence="1 2">
    <name type="scientific">Ixodes persulcatus</name>
    <name type="common">Taiga tick</name>
    <dbReference type="NCBI Taxonomy" id="34615"/>
    <lineage>
        <taxon>Eukaryota</taxon>
        <taxon>Metazoa</taxon>
        <taxon>Ecdysozoa</taxon>
        <taxon>Arthropoda</taxon>
        <taxon>Chelicerata</taxon>
        <taxon>Arachnida</taxon>
        <taxon>Acari</taxon>
        <taxon>Parasitiformes</taxon>
        <taxon>Ixodida</taxon>
        <taxon>Ixodoidea</taxon>
        <taxon>Ixodidae</taxon>
        <taxon>Ixodinae</taxon>
        <taxon>Ixodes</taxon>
    </lineage>
</organism>